<keyword evidence="8" id="KW-0436">Ligase</keyword>
<evidence type="ECO:0000259" key="7">
    <source>
        <dbReference type="Pfam" id="PF19358"/>
    </source>
</evidence>
<dbReference type="PANTHER" id="PTHR37422">
    <property type="entry name" value="TEICHURONIC ACID BIOSYNTHESIS PROTEIN TUAE"/>
    <property type="match status" value="1"/>
</dbReference>
<feature type="domain" description="O-antigen ligase-related" evidence="6">
    <location>
        <begin position="201"/>
        <end position="337"/>
    </location>
</feature>
<dbReference type="Pfam" id="PF04932">
    <property type="entry name" value="Wzy_C"/>
    <property type="match status" value="1"/>
</dbReference>
<evidence type="ECO:0000313" key="8">
    <source>
        <dbReference type="EMBL" id="MBH9576515.1"/>
    </source>
</evidence>
<protein>
    <submittedName>
        <fullName evidence="8">O-glycosylation ligase, exosortase A system-associated</fullName>
    </submittedName>
</protein>
<evidence type="ECO:0000256" key="1">
    <source>
        <dbReference type="ARBA" id="ARBA00004141"/>
    </source>
</evidence>
<dbReference type="GO" id="GO:0016020">
    <property type="term" value="C:membrane"/>
    <property type="evidence" value="ECO:0007669"/>
    <property type="project" value="UniProtKB-SubCell"/>
</dbReference>
<dbReference type="Proteomes" id="UP000613266">
    <property type="component" value="Unassembled WGS sequence"/>
</dbReference>
<dbReference type="Pfam" id="PF19358">
    <property type="entry name" value="DUF5935"/>
    <property type="match status" value="1"/>
</dbReference>
<evidence type="ECO:0000256" key="4">
    <source>
        <dbReference type="ARBA" id="ARBA00023136"/>
    </source>
</evidence>
<evidence type="ECO:0000256" key="5">
    <source>
        <dbReference type="SAM" id="Phobius"/>
    </source>
</evidence>
<feature type="transmembrane region" description="Helical" evidence="5">
    <location>
        <begin position="75"/>
        <end position="96"/>
    </location>
</feature>
<dbReference type="InterPro" id="IPR051533">
    <property type="entry name" value="WaaL-like"/>
</dbReference>
<comment type="subcellular location">
    <subcellularLocation>
        <location evidence="1">Membrane</location>
        <topology evidence="1">Multi-pass membrane protein</topology>
    </subcellularLocation>
</comment>
<feature type="transmembrane region" description="Helical" evidence="5">
    <location>
        <begin position="128"/>
        <end position="147"/>
    </location>
</feature>
<dbReference type="EMBL" id="JAEDAK010000003">
    <property type="protein sequence ID" value="MBH9576515.1"/>
    <property type="molecule type" value="Genomic_DNA"/>
</dbReference>
<dbReference type="PANTHER" id="PTHR37422:SF13">
    <property type="entry name" value="LIPOPOLYSACCHARIDE BIOSYNTHESIS PROTEIN PA4999-RELATED"/>
    <property type="match status" value="1"/>
</dbReference>
<feature type="transmembrane region" description="Helical" evidence="5">
    <location>
        <begin position="43"/>
        <end position="63"/>
    </location>
</feature>
<dbReference type="GO" id="GO:0016874">
    <property type="term" value="F:ligase activity"/>
    <property type="evidence" value="ECO:0007669"/>
    <property type="project" value="UniProtKB-KW"/>
</dbReference>
<feature type="transmembrane region" description="Helical" evidence="5">
    <location>
        <begin position="320"/>
        <end position="342"/>
    </location>
</feature>
<feature type="transmembrane region" description="Helical" evidence="5">
    <location>
        <begin position="236"/>
        <end position="253"/>
    </location>
</feature>
<dbReference type="RefSeq" id="WP_198110127.1">
    <property type="nucleotide sequence ID" value="NZ_JAEDAK010000003.1"/>
</dbReference>
<dbReference type="InterPro" id="IPR045979">
    <property type="entry name" value="DUF5935"/>
</dbReference>
<reference evidence="8" key="1">
    <citation type="submission" date="2020-12" db="EMBL/GenBank/DDBJ databases">
        <title>The genome sequence of Inhella sp. 1Y17.</title>
        <authorList>
            <person name="Liu Y."/>
        </authorList>
    </citation>
    <scope>NUCLEOTIDE SEQUENCE</scope>
    <source>
        <strain evidence="8">1Y17</strain>
    </source>
</reference>
<evidence type="ECO:0000259" key="6">
    <source>
        <dbReference type="Pfam" id="PF04932"/>
    </source>
</evidence>
<evidence type="ECO:0000313" key="9">
    <source>
        <dbReference type="Proteomes" id="UP000613266"/>
    </source>
</evidence>
<keyword evidence="3 5" id="KW-1133">Transmembrane helix</keyword>
<evidence type="ECO:0000256" key="2">
    <source>
        <dbReference type="ARBA" id="ARBA00022692"/>
    </source>
</evidence>
<dbReference type="InterPro" id="IPR007016">
    <property type="entry name" value="O-antigen_ligase-rel_domated"/>
</dbReference>
<dbReference type="NCBIfam" id="TIGR03097">
    <property type="entry name" value="PEP_O_lig_1"/>
    <property type="match status" value="1"/>
</dbReference>
<proteinExistence type="predicted"/>
<name>A0A931NHH1_9BURK</name>
<organism evidence="8 9">
    <name type="scientific">Inhella proteolytica</name>
    <dbReference type="NCBI Taxonomy" id="2795029"/>
    <lineage>
        <taxon>Bacteria</taxon>
        <taxon>Pseudomonadati</taxon>
        <taxon>Pseudomonadota</taxon>
        <taxon>Betaproteobacteria</taxon>
        <taxon>Burkholderiales</taxon>
        <taxon>Sphaerotilaceae</taxon>
        <taxon>Inhella</taxon>
    </lineage>
</organism>
<comment type="caution">
    <text evidence="8">The sequence shown here is derived from an EMBL/GenBank/DDBJ whole genome shotgun (WGS) entry which is preliminary data.</text>
</comment>
<feature type="transmembrane region" description="Helical" evidence="5">
    <location>
        <begin position="197"/>
        <end position="230"/>
    </location>
</feature>
<gene>
    <name evidence="8" type="ORF">I7X39_06330</name>
</gene>
<keyword evidence="9" id="KW-1185">Reference proteome</keyword>
<keyword evidence="4 5" id="KW-0472">Membrane</keyword>
<keyword evidence="2 5" id="KW-0812">Transmembrane</keyword>
<dbReference type="InterPro" id="IPR017528">
    <property type="entry name" value="CHP03097O-antigen_lig-rel"/>
</dbReference>
<feature type="domain" description="DUF5935" evidence="7">
    <location>
        <begin position="1"/>
        <end position="186"/>
    </location>
</feature>
<feature type="transmembrane region" description="Helical" evidence="5">
    <location>
        <begin position="362"/>
        <end position="389"/>
    </location>
</feature>
<accession>A0A931NHH1</accession>
<dbReference type="AlphaFoldDB" id="A0A931NHH1"/>
<evidence type="ECO:0000256" key="3">
    <source>
        <dbReference type="ARBA" id="ARBA00022989"/>
    </source>
</evidence>
<sequence>MRDLLILAIIGGGSLYALRQPWFGAVLWTWVSILNPHREFGYVSAYQPVAAVVAGCTLLGLLVTPQRQHPFKAPAVGWMLAFMAWTWITLPSSLYFEQSLDMWDKTSKIFLMLFVTLALLRDEKQLHWFIYAVVLSLGFYGVKGGVFTATSGGVYRVWGPPGTFIEGNNEIGLALIMAIPLMHYLQMRTPRRWEYWAWYPAMGLTALTVLGTHSRGALLSLAAMALFFWWRSEKKGIGLIVLLAIGLVGLSFMPEHWWSRMETIQTYEQDESAMGRLNAWQMAFNLANDRFFGGGFSIYWADIFQRYAPNPKDIHAAHSIYFQVLGEHGWVGLLLFMALWISTWRSASQLRSLTKGNEALRWAGHLGSMVQVGLIGYATGGAFLSLAYFDLPYNMMAMVAIAVPLVKEHLKATAPVPGRLRPGSLRGVAA</sequence>